<proteinExistence type="predicted"/>
<organism evidence="3 4">
    <name type="scientific">Actinospica durhamensis</name>
    <dbReference type="NCBI Taxonomy" id="1508375"/>
    <lineage>
        <taxon>Bacteria</taxon>
        <taxon>Bacillati</taxon>
        <taxon>Actinomycetota</taxon>
        <taxon>Actinomycetes</taxon>
        <taxon>Catenulisporales</taxon>
        <taxon>Actinospicaceae</taxon>
        <taxon>Actinospica</taxon>
    </lineage>
</organism>
<dbReference type="PANTHER" id="PTHR40765">
    <property type="entry name" value="ESX-2 SECRETION SYSTEM ATPASE ECCB2"/>
    <property type="match status" value="1"/>
</dbReference>
<evidence type="ECO:0000313" key="3">
    <source>
        <dbReference type="EMBL" id="MBR7837324.1"/>
    </source>
</evidence>
<evidence type="ECO:0000313" key="4">
    <source>
        <dbReference type="Proteomes" id="UP000675781"/>
    </source>
</evidence>
<keyword evidence="2" id="KW-0472">Membrane</keyword>
<feature type="region of interest" description="Disordered" evidence="1">
    <location>
        <begin position="277"/>
        <end position="297"/>
    </location>
</feature>
<dbReference type="RefSeq" id="WP_212531792.1">
    <property type="nucleotide sequence ID" value="NZ_JAGSOG010000196.1"/>
</dbReference>
<feature type="transmembrane region" description="Helical" evidence="2">
    <location>
        <begin position="41"/>
        <end position="61"/>
    </location>
</feature>
<dbReference type="Pfam" id="PF05108">
    <property type="entry name" value="T7SS_ESX1_EccB"/>
    <property type="match status" value="1"/>
</dbReference>
<name>A0A941EYE1_9ACTN</name>
<dbReference type="Proteomes" id="UP000675781">
    <property type="component" value="Unassembled WGS sequence"/>
</dbReference>
<evidence type="ECO:0000256" key="2">
    <source>
        <dbReference type="SAM" id="Phobius"/>
    </source>
</evidence>
<feature type="region of interest" description="Disordered" evidence="1">
    <location>
        <begin position="328"/>
        <end position="348"/>
    </location>
</feature>
<sequence>MATRKDQLDAFNFARRRMVANLVVPTATGSDEGAPRPVKTFATSIILSAIAVAAVAVIGVFKPAAPSGWQSGLAVDESTGAAYIYTKSNNQLHSVYNITSARLILGSNFAKYDVPDSTINSSGITIGAPVGILGAPEDVPSASSMTLTQWSLCQNEKNPSDQTQPGGATYLQVGYGPSEQTPTWTTNSHQGLIVHDSQNEVYLIAGDYKYDIGNSDQEPTTVTDLLTGLNLDQSWTGGDGFWVSDAWLSVFSPGDRITFPTLAGGFGEAVTDSHAVSGHVGDNGANPGGGGSVQTDDGLLELNPFAYDLFLENPTVHNATAIDSSNLTPSDIANANPHGNPNPSTEFKADTYGSTWPTASLSLTGTDTTQGDTQNLCVGYDGTYDDGSSVPHLTTWTSATLPYGGVGGQFGLDQSGANNEANNVLVRPGYGLVALRINGNYGSGGQEYLIEDSDYRYALVTVQNAATSGSQASTSSAKTLLGYQGVNDEQVPNAWVNLIQGGATLNPTSAGMTPGSGQ</sequence>
<dbReference type="AlphaFoldDB" id="A0A941EYE1"/>
<gene>
    <name evidence="3" type="ORF">KDL01_28860</name>
</gene>
<reference evidence="3" key="1">
    <citation type="submission" date="2021-04" db="EMBL/GenBank/DDBJ databases">
        <title>Genome based classification of Actinospica acidithermotolerans sp. nov., an actinobacterium isolated from an Indonesian hot spring.</title>
        <authorList>
            <person name="Kusuma A.B."/>
            <person name="Putra K.E."/>
            <person name="Nafisah S."/>
            <person name="Loh J."/>
            <person name="Nouioui I."/>
            <person name="Goodfellow M."/>
        </authorList>
    </citation>
    <scope>NUCLEOTIDE SEQUENCE</scope>
    <source>
        <strain evidence="3">CSCA 57</strain>
    </source>
</reference>
<dbReference type="InterPro" id="IPR007795">
    <property type="entry name" value="T7SS_EccB"/>
</dbReference>
<dbReference type="GO" id="GO:0005576">
    <property type="term" value="C:extracellular region"/>
    <property type="evidence" value="ECO:0007669"/>
    <property type="project" value="TreeGrafter"/>
</dbReference>
<dbReference type="EMBL" id="JAGSOG010000196">
    <property type="protein sequence ID" value="MBR7837324.1"/>
    <property type="molecule type" value="Genomic_DNA"/>
</dbReference>
<comment type="caution">
    <text evidence="3">The sequence shown here is derived from an EMBL/GenBank/DDBJ whole genome shotgun (WGS) entry which is preliminary data.</text>
</comment>
<accession>A0A941EYE1</accession>
<feature type="compositionally biased region" description="Polar residues" evidence="1">
    <location>
        <begin position="328"/>
        <end position="345"/>
    </location>
</feature>
<dbReference type="Gene3D" id="3.30.2390.20">
    <property type="entry name" value="Type VII secretion system EccB, repeat 1 domain"/>
    <property type="match status" value="1"/>
</dbReference>
<keyword evidence="2" id="KW-0812">Transmembrane</keyword>
<keyword evidence="4" id="KW-1185">Reference proteome</keyword>
<dbReference type="PANTHER" id="PTHR40765:SF2">
    <property type="entry name" value="ESX-2 SECRETION SYSTEM ATPASE ECCB2"/>
    <property type="match status" value="1"/>
</dbReference>
<evidence type="ECO:0000256" key="1">
    <source>
        <dbReference type="SAM" id="MobiDB-lite"/>
    </source>
</evidence>
<dbReference type="InterPro" id="IPR044857">
    <property type="entry name" value="T7SS_EccB_R1"/>
</dbReference>
<keyword evidence="2" id="KW-1133">Transmembrane helix</keyword>
<protein>
    <submittedName>
        <fullName evidence="3">Type VII secretion protein EccB</fullName>
    </submittedName>
</protein>